<dbReference type="AlphaFoldDB" id="A0A183JVR2"/>
<sequence length="53" mass="6407">LLLFKRKLLRAQFYEPFTIKFIVFISCVYVSFIIFFFFSLLLFSLFVLLLVVC</sequence>
<name>A0A183JVR2_9TREM</name>
<keyword evidence="1" id="KW-0812">Transmembrane</keyword>
<keyword evidence="1" id="KW-1133">Transmembrane helix</keyword>
<feature type="transmembrane region" description="Helical" evidence="1">
    <location>
        <begin position="21"/>
        <end position="52"/>
    </location>
</feature>
<accession>A0A183JVR2</accession>
<dbReference type="WBParaSite" id="SCUD_0000680701-mRNA-1">
    <property type="protein sequence ID" value="SCUD_0000680701-mRNA-1"/>
    <property type="gene ID" value="SCUD_0000680701"/>
</dbReference>
<protein>
    <submittedName>
        <fullName evidence="2">Ovule protein</fullName>
    </submittedName>
</protein>
<organism evidence="2">
    <name type="scientific">Schistosoma curassoni</name>
    <dbReference type="NCBI Taxonomy" id="6186"/>
    <lineage>
        <taxon>Eukaryota</taxon>
        <taxon>Metazoa</taxon>
        <taxon>Spiralia</taxon>
        <taxon>Lophotrochozoa</taxon>
        <taxon>Platyhelminthes</taxon>
        <taxon>Trematoda</taxon>
        <taxon>Digenea</taxon>
        <taxon>Strigeidida</taxon>
        <taxon>Schistosomatoidea</taxon>
        <taxon>Schistosomatidae</taxon>
        <taxon>Schistosoma</taxon>
    </lineage>
</organism>
<evidence type="ECO:0000256" key="1">
    <source>
        <dbReference type="SAM" id="Phobius"/>
    </source>
</evidence>
<reference evidence="2" key="1">
    <citation type="submission" date="2016-06" db="UniProtKB">
        <authorList>
            <consortium name="WormBaseParasite"/>
        </authorList>
    </citation>
    <scope>IDENTIFICATION</scope>
</reference>
<proteinExistence type="predicted"/>
<keyword evidence="1" id="KW-0472">Membrane</keyword>
<evidence type="ECO:0000313" key="2">
    <source>
        <dbReference type="WBParaSite" id="SCUD_0000680701-mRNA-1"/>
    </source>
</evidence>